<evidence type="ECO:0000313" key="4">
    <source>
        <dbReference type="Proteomes" id="UP001500683"/>
    </source>
</evidence>
<feature type="transmembrane region" description="Helical" evidence="2">
    <location>
        <begin position="55"/>
        <end position="82"/>
    </location>
</feature>
<proteinExistence type="predicted"/>
<protein>
    <recommendedName>
        <fullName evidence="5">Thioredoxin domain-containing protein</fullName>
    </recommendedName>
</protein>
<sequence>MRPDGDPEPDDYGLPPVDVVVPDDARELDRDVIAYRREERQRRRRERIRRLTRPFTRYGIAIPIIAGALLVALASGVLMTAFGPRPTPRPSTPMLAPHPTAAPGRIGGYLPDAQVALIGRERARIPLRDLRPGVIVIVPPECRCEALVAELAARTQEFELRLWITADRRADKAKPDEAVRRLRQLAGAAHHGTAVLVDDTGNVLAGTYAPPVASASPTATASGAARPSGAPSAAPSAAPTAAPTAVLVAPDGVVTEVLHAPQPGPDLTNKIKALS</sequence>
<evidence type="ECO:0000256" key="2">
    <source>
        <dbReference type="SAM" id="Phobius"/>
    </source>
</evidence>
<keyword evidence="2" id="KW-0472">Membrane</keyword>
<keyword evidence="2" id="KW-1133">Transmembrane helix</keyword>
<comment type="caution">
    <text evidence="3">The sequence shown here is derived from an EMBL/GenBank/DDBJ whole genome shotgun (WGS) entry which is preliminary data.</text>
</comment>
<dbReference type="EMBL" id="BAAAZG010000059">
    <property type="protein sequence ID" value="GAA4098922.1"/>
    <property type="molecule type" value="Genomic_DNA"/>
</dbReference>
<gene>
    <name evidence="3" type="ORF">GCM10022214_74470</name>
</gene>
<reference evidence="4" key="1">
    <citation type="journal article" date="2019" name="Int. J. Syst. Evol. Microbiol.">
        <title>The Global Catalogue of Microorganisms (GCM) 10K type strain sequencing project: providing services to taxonomists for standard genome sequencing and annotation.</title>
        <authorList>
            <consortium name="The Broad Institute Genomics Platform"/>
            <consortium name="The Broad Institute Genome Sequencing Center for Infectious Disease"/>
            <person name="Wu L."/>
            <person name="Ma J."/>
        </authorList>
    </citation>
    <scope>NUCLEOTIDE SEQUENCE [LARGE SCALE GENOMIC DNA]</scope>
    <source>
        <strain evidence="4">JCM 16702</strain>
    </source>
</reference>
<keyword evidence="4" id="KW-1185">Reference proteome</keyword>
<evidence type="ECO:0000313" key="3">
    <source>
        <dbReference type="EMBL" id="GAA4098922.1"/>
    </source>
</evidence>
<keyword evidence="2" id="KW-0812">Transmembrane</keyword>
<evidence type="ECO:0000256" key="1">
    <source>
        <dbReference type="SAM" id="MobiDB-lite"/>
    </source>
</evidence>
<evidence type="ECO:0008006" key="5">
    <source>
        <dbReference type="Google" id="ProtNLM"/>
    </source>
</evidence>
<accession>A0ABP7WX15</accession>
<feature type="region of interest" description="Disordered" evidence="1">
    <location>
        <begin position="214"/>
        <end position="241"/>
    </location>
</feature>
<dbReference type="RefSeq" id="WP_344956995.1">
    <property type="nucleotide sequence ID" value="NZ_BAAAZG010000059.1"/>
</dbReference>
<organism evidence="3 4">
    <name type="scientific">Actinomadura miaoliensis</name>
    <dbReference type="NCBI Taxonomy" id="430685"/>
    <lineage>
        <taxon>Bacteria</taxon>
        <taxon>Bacillati</taxon>
        <taxon>Actinomycetota</taxon>
        <taxon>Actinomycetes</taxon>
        <taxon>Streptosporangiales</taxon>
        <taxon>Thermomonosporaceae</taxon>
        <taxon>Actinomadura</taxon>
    </lineage>
</organism>
<dbReference type="Proteomes" id="UP001500683">
    <property type="component" value="Unassembled WGS sequence"/>
</dbReference>
<name>A0ABP7WX15_9ACTN</name>